<evidence type="ECO:0000313" key="3">
    <source>
        <dbReference type="EMBL" id="AKS26466.1"/>
    </source>
</evidence>
<dbReference type="InterPro" id="IPR003497">
    <property type="entry name" value="BRO_N_domain"/>
</dbReference>
<protein>
    <submittedName>
        <fullName evidence="3">Putative Bro-N domain-containing protein 18</fullName>
    </submittedName>
</protein>
<proteinExistence type="predicted"/>
<dbReference type="Pfam" id="PF02498">
    <property type="entry name" value="Bro-N"/>
    <property type="match status" value="1"/>
</dbReference>
<evidence type="ECO:0000256" key="1">
    <source>
        <dbReference type="SAM" id="MobiDB-lite"/>
    </source>
</evidence>
<evidence type="ECO:0000259" key="2">
    <source>
        <dbReference type="PROSITE" id="PS51750"/>
    </source>
</evidence>
<keyword evidence="4" id="KW-1185">Reference proteome</keyword>
<feature type="region of interest" description="Disordered" evidence="1">
    <location>
        <begin position="178"/>
        <end position="217"/>
    </location>
</feature>
<organism evidence="3 4">
    <name type="scientific">Diachasmimorpha longicaudata entomopoxvirus</name>
    <dbReference type="NCBI Taxonomy" id="109981"/>
    <lineage>
        <taxon>Viruses</taxon>
        <taxon>Varidnaviria</taxon>
        <taxon>Bamfordvirae</taxon>
        <taxon>Nucleocytoviricota</taxon>
        <taxon>Pokkesviricetes</taxon>
        <taxon>Chitovirales</taxon>
        <taxon>Poxviridae</taxon>
        <taxon>Entomopoxvirinae</taxon>
        <taxon>Epsilonentomopoxvirus</taxon>
        <taxon>Epsilonentomopoxvirus dlongicaudata</taxon>
        <taxon>Diachasmimorpha entomopoxvirus</taxon>
    </lineage>
</organism>
<reference evidence="3 4" key="1">
    <citation type="submission" date="2015-04" db="EMBL/GenBank/DDBJ databases">
        <title>Diachasmimorpha longicaudata entomopoxvirus genome.</title>
        <authorList>
            <person name="Coffman K.A."/>
            <person name="Burke G.R."/>
        </authorList>
    </citation>
    <scope>NUCLEOTIDE SEQUENCE [LARGE SCALE GENOMIC DNA]</scope>
</reference>
<evidence type="ECO:0000313" key="4">
    <source>
        <dbReference type="Proteomes" id="UP000593702"/>
    </source>
</evidence>
<dbReference type="EMBL" id="KR095315">
    <property type="protein sequence ID" value="AKS26466.1"/>
    <property type="molecule type" value="Genomic_DNA"/>
</dbReference>
<name>A0A7R5WP13_9POXV</name>
<dbReference type="SMART" id="SM01040">
    <property type="entry name" value="Bro-N"/>
    <property type="match status" value="1"/>
</dbReference>
<feature type="domain" description="Bro-N" evidence="2">
    <location>
        <begin position="4"/>
        <end position="109"/>
    </location>
</feature>
<gene>
    <name evidence="3" type="ORF">DLEV_175</name>
</gene>
<accession>A0A7R5WP13</accession>
<dbReference type="PROSITE" id="PS51750">
    <property type="entry name" value="BRO_N"/>
    <property type="match status" value="1"/>
</dbReference>
<dbReference type="Proteomes" id="UP000593702">
    <property type="component" value="Segment"/>
</dbReference>
<feature type="compositionally biased region" description="Low complexity" evidence="1">
    <location>
        <begin position="186"/>
        <end position="217"/>
    </location>
</feature>
<sequence length="230" mass="27032">MQEIIIFQAYEIKIIRISTDIYFNARDVYRALEQPHDRHSLKKHLSNLDNDYKKSLFELCPSGTMVNRTIYFLTFAGLCRIIASSSTEQTKLFETYIFTLFLPSLKAVQDEIRTNLEKDLEKQKFITYELATTKNSLAVKYAALEYEFVLLQTLYKKLHFDFSEMEKDLNALEDAKNQKDKKNTLSRRNTLIRRNTTISKDTSTTPTTSNTSTVPNTPSMFRRFRKIFER</sequence>